<dbReference type="EMBL" id="SRPE01000004">
    <property type="protein sequence ID" value="TGN28020.1"/>
    <property type="molecule type" value="Genomic_DNA"/>
</dbReference>
<evidence type="ECO:0000313" key="2">
    <source>
        <dbReference type="EMBL" id="TGN28020.1"/>
    </source>
</evidence>
<dbReference type="RefSeq" id="WP_135835202.1">
    <property type="nucleotide sequence ID" value="NZ_SRPE01000004.1"/>
</dbReference>
<protein>
    <submittedName>
        <fullName evidence="2">Uncharacterized protein</fullName>
    </submittedName>
</protein>
<name>A0A4Z1BQI7_9FLAO</name>
<evidence type="ECO:0000256" key="1">
    <source>
        <dbReference type="SAM" id="Phobius"/>
    </source>
</evidence>
<keyword evidence="1" id="KW-1133">Transmembrane helix</keyword>
<feature type="transmembrane region" description="Helical" evidence="1">
    <location>
        <begin position="94"/>
        <end position="113"/>
    </location>
</feature>
<proteinExistence type="predicted"/>
<organism evidence="2 3">
    <name type="scientific">Empedobacter tilapiae</name>
    <dbReference type="NCBI Taxonomy" id="2491114"/>
    <lineage>
        <taxon>Bacteria</taxon>
        <taxon>Pseudomonadati</taxon>
        <taxon>Bacteroidota</taxon>
        <taxon>Flavobacteriia</taxon>
        <taxon>Flavobacteriales</taxon>
        <taxon>Weeksellaceae</taxon>
        <taxon>Empedobacter</taxon>
    </lineage>
</organism>
<feature type="transmembrane region" description="Helical" evidence="1">
    <location>
        <begin position="234"/>
        <end position="259"/>
    </location>
</feature>
<sequence length="294" mass="34017">MMSLKNISARLFILIFIQIGLTFYMFLNGLTILIGGDSSHLQFLNYYNQEKITNYPSYYDNLFILMAILQILSASALLLSLIKNEIIKSNTICMLRWGIFFAIVSNAIYGFMVRLLSNHVASANMYFFVGLLYFFLLIVEKKKKNFRTFSIVNTFPIYFVLFYTMGFPAWQKLINPDEVMNKYVLLFKNSFLSKLPGGIEPFIYFIGFIELLVPVVLIVSLIKSEFLLKRFPRYLTLALFVTTCTFIFLCFGLSVISVYQGATSLIFYSIFTLLIYAYIESLSNNVLEEKIKNN</sequence>
<keyword evidence="1" id="KW-0472">Membrane</keyword>
<gene>
    <name evidence="2" type="ORF">E4J94_07355</name>
</gene>
<feature type="transmembrane region" description="Helical" evidence="1">
    <location>
        <begin position="119"/>
        <end position="139"/>
    </location>
</feature>
<feature type="transmembrane region" description="Helical" evidence="1">
    <location>
        <begin position="12"/>
        <end position="34"/>
    </location>
</feature>
<comment type="caution">
    <text evidence="2">The sequence shown here is derived from an EMBL/GenBank/DDBJ whole genome shotgun (WGS) entry which is preliminary data.</text>
</comment>
<feature type="transmembrane region" description="Helical" evidence="1">
    <location>
        <begin position="62"/>
        <end position="82"/>
    </location>
</feature>
<evidence type="ECO:0000313" key="3">
    <source>
        <dbReference type="Proteomes" id="UP000297998"/>
    </source>
</evidence>
<dbReference type="Proteomes" id="UP000297998">
    <property type="component" value="Unassembled WGS sequence"/>
</dbReference>
<keyword evidence="3" id="KW-1185">Reference proteome</keyword>
<accession>A0A4Z1BQI7</accession>
<dbReference type="AlphaFoldDB" id="A0A4Z1BQI7"/>
<dbReference type="OrthoDB" id="1264545at2"/>
<feature type="transmembrane region" description="Helical" evidence="1">
    <location>
        <begin position="202"/>
        <end position="222"/>
    </location>
</feature>
<keyword evidence="1" id="KW-0812">Transmembrane</keyword>
<feature type="transmembrane region" description="Helical" evidence="1">
    <location>
        <begin position="151"/>
        <end position="170"/>
    </location>
</feature>
<reference evidence="2 3" key="1">
    <citation type="submission" date="2019-03" db="EMBL/GenBank/DDBJ databases">
        <title>Empedobacter tilapiae sp. nov., isolated from an intestine of Nile tilapia Oreochromis niloticus.</title>
        <authorList>
            <person name="Kim Y.-O."/>
            <person name="Yoon J.-H."/>
        </authorList>
    </citation>
    <scope>NUCLEOTIDE SEQUENCE [LARGE SCALE GENOMIC DNA]</scope>
    <source>
        <strain evidence="2 3">MRS2</strain>
    </source>
</reference>
<feature type="transmembrane region" description="Helical" evidence="1">
    <location>
        <begin position="265"/>
        <end position="287"/>
    </location>
</feature>